<evidence type="ECO:0000256" key="2">
    <source>
        <dbReference type="ARBA" id="ARBA00022714"/>
    </source>
</evidence>
<dbReference type="AlphaFoldDB" id="A0A255D9X6"/>
<dbReference type="Proteomes" id="UP000216063">
    <property type="component" value="Unassembled WGS sequence"/>
</dbReference>
<evidence type="ECO:0000256" key="9">
    <source>
        <dbReference type="ARBA" id="ARBA00030944"/>
    </source>
</evidence>
<keyword evidence="4" id="KW-0442">Lipid degradation</keyword>
<keyword evidence="5" id="KW-0560">Oxidoreductase</keyword>
<evidence type="ECO:0000256" key="10">
    <source>
        <dbReference type="ARBA" id="ARBA00046982"/>
    </source>
</evidence>
<keyword evidence="6" id="KW-0408">Iron</keyword>
<protein>
    <recommendedName>
        <fullName evidence="9">Rieske-type oxygenase</fullName>
    </recommendedName>
</protein>
<dbReference type="GO" id="GO:0046872">
    <property type="term" value="F:metal ion binding"/>
    <property type="evidence" value="ECO:0007669"/>
    <property type="project" value="UniProtKB-KW"/>
</dbReference>
<sequence>MRGFPYDHFPTGWFQVAWSDEIAVGDVVAKRYFARDLVCTRSEPGQIAVFDAFCPHLGAHLGHGGRLEGGALVCPFHGWRFDGEGRNCEIPYADRPNRVKRLNKWSTREANGAVLVWYDSLGRPPLWEPLVLAEATDPGYWTSAELRKRHDKIRLIPQWVCENLVDPAHQKYVHGSHEPVTITDFNVKGPVFEIFNEVELGAGKDTTWLTPDGSYVAQMNSEAWGVGLIAGRFPDQDGAVHYQAVTPIDEEYSELNMAVFVRRVAIETVDGVERPDRRARRRFDFLAYQLEADFVIWENMQYVANAPLTGIEARPYGSFRRWASQFYPDGAGTDWSPETGERLVHEPVASNAS</sequence>
<reference evidence="12 13" key="1">
    <citation type="submission" date="2017-07" db="EMBL/GenBank/DDBJ databases">
        <title>The new phylogeny of genus Mycobacterium.</title>
        <authorList>
            <person name="Tortoli E."/>
            <person name="Trovato A."/>
            <person name="Cirillo D.M."/>
        </authorList>
    </citation>
    <scope>NUCLEOTIDE SEQUENCE [LARGE SCALE GENOMIC DNA]</scope>
    <source>
        <strain evidence="12 13">ATCC 33027</strain>
    </source>
</reference>
<evidence type="ECO:0000256" key="3">
    <source>
        <dbReference type="ARBA" id="ARBA00022723"/>
    </source>
</evidence>
<dbReference type="GO" id="GO:0016042">
    <property type="term" value="P:lipid catabolic process"/>
    <property type="evidence" value="ECO:0007669"/>
    <property type="project" value="UniProtKB-KW"/>
</dbReference>
<keyword evidence="8" id="KW-0753">Steroid metabolism</keyword>
<dbReference type="Pfam" id="PF19298">
    <property type="entry name" value="KshA_C"/>
    <property type="match status" value="1"/>
</dbReference>
<dbReference type="Pfam" id="PF00355">
    <property type="entry name" value="Rieske"/>
    <property type="match status" value="1"/>
</dbReference>
<dbReference type="InterPro" id="IPR017941">
    <property type="entry name" value="Rieske_2Fe-2S"/>
</dbReference>
<gene>
    <name evidence="12" type="ORF">CG716_23070</name>
</gene>
<dbReference type="PANTHER" id="PTHR21266">
    <property type="entry name" value="IRON-SULFUR DOMAIN CONTAINING PROTEIN"/>
    <property type="match status" value="1"/>
</dbReference>
<evidence type="ECO:0000256" key="5">
    <source>
        <dbReference type="ARBA" id="ARBA00023002"/>
    </source>
</evidence>
<keyword evidence="8" id="KW-0443">Lipid metabolism</keyword>
<dbReference type="InterPro" id="IPR036922">
    <property type="entry name" value="Rieske_2Fe-2S_sf"/>
</dbReference>
<dbReference type="Gene3D" id="2.102.10.10">
    <property type="entry name" value="Rieske [2Fe-2S] iron-sulphur domain"/>
    <property type="match status" value="1"/>
</dbReference>
<keyword evidence="13" id="KW-1185">Reference proteome</keyword>
<dbReference type="GO" id="GO:0051537">
    <property type="term" value="F:2 iron, 2 sulfur cluster binding"/>
    <property type="evidence" value="ECO:0007669"/>
    <property type="project" value="UniProtKB-KW"/>
</dbReference>
<dbReference type="GO" id="GO:0005737">
    <property type="term" value="C:cytoplasm"/>
    <property type="evidence" value="ECO:0007669"/>
    <property type="project" value="TreeGrafter"/>
</dbReference>
<evidence type="ECO:0000259" key="11">
    <source>
        <dbReference type="PROSITE" id="PS51296"/>
    </source>
</evidence>
<evidence type="ECO:0000256" key="1">
    <source>
        <dbReference type="ARBA" id="ARBA00001962"/>
    </source>
</evidence>
<organism evidence="12 13">
    <name type="scientific">Mycolicibacterium sphagni</name>
    <dbReference type="NCBI Taxonomy" id="1786"/>
    <lineage>
        <taxon>Bacteria</taxon>
        <taxon>Bacillati</taxon>
        <taxon>Actinomycetota</taxon>
        <taxon>Actinomycetes</taxon>
        <taxon>Mycobacteriales</taxon>
        <taxon>Mycobacteriaceae</taxon>
        <taxon>Mycolicibacterium</taxon>
    </lineage>
</organism>
<comment type="subunit">
    <text evidence="10">Homotrimer. The two-component system 3-ketosteroid-9-alpha-monooxygenase is composed of an oxygenase component KshA and a reductase component KshB.</text>
</comment>
<keyword evidence="7" id="KW-0411">Iron-sulfur</keyword>
<evidence type="ECO:0000256" key="6">
    <source>
        <dbReference type="ARBA" id="ARBA00023004"/>
    </source>
</evidence>
<dbReference type="InterPro" id="IPR050584">
    <property type="entry name" value="Cholesterol_7-desaturase"/>
</dbReference>
<dbReference type="PROSITE" id="PS51296">
    <property type="entry name" value="RIESKE"/>
    <property type="match status" value="1"/>
</dbReference>
<feature type="domain" description="Rieske" evidence="11">
    <location>
        <begin position="13"/>
        <end position="116"/>
    </location>
</feature>
<dbReference type="SUPFAM" id="SSF55961">
    <property type="entry name" value="Bet v1-like"/>
    <property type="match status" value="1"/>
</dbReference>
<keyword evidence="2" id="KW-0001">2Fe-2S</keyword>
<evidence type="ECO:0000256" key="7">
    <source>
        <dbReference type="ARBA" id="ARBA00023014"/>
    </source>
</evidence>
<dbReference type="RefSeq" id="WP_094483442.1">
    <property type="nucleotide sequence ID" value="NZ_NOZR01000023.1"/>
</dbReference>
<dbReference type="PANTHER" id="PTHR21266:SF60">
    <property type="entry name" value="3-KETOSTEROID-9-ALPHA-MONOOXYGENASE, OXYGENASE COMPONENT"/>
    <property type="match status" value="1"/>
</dbReference>
<evidence type="ECO:0000256" key="4">
    <source>
        <dbReference type="ARBA" id="ARBA00022963"/>
    </source>
</evidence>
<name>A0A255D9X6_9MYCO</name>
<dbReference type="GO" id="GO:0004497">
    <property type="term" value="F:monooxygenase activity"/>
    <property type="evidence" value="ECO:0007669"/>
    <property type="project" value="UniProtKB-ARBA"/>
</dbReference>
<proteinExistence type="predicted"/>
<evidence type="ECO:0000313" key="13">
    <source>
        <dbReference type="Proteomes" id="UP000216063"/>
    </source>
</evidence>
<dbReference type="GO" id="GO:0016705">
    <property type="term" value="F:oxidoreductase activity, acting on paired donors, with incorporation or reduction of molecular oxygen"/>
    <property type="evidence" value="ECO:0007669"/>
    <property type="project" value="UniProtKB-ARBA"/>
</dbReference>
<dbReference type="Gene3D" id="3.90.380.10">
    <property type="entry name" value="Naphthalene 1,2-dioxygenase Alpha Subunit, Chain A, domain 1"/>
    <property type="match status" value="1"/>
</dbReference>
<evidence type="ECO:0000256" key="8">
    <source>
        <dbReference type="ARBA" id="ARBA00023221"/>
    </source>
</evidence>
<dbReference type="SUPFAM" id="SSF50022">
    <property type="entry name" value="ISP domain"/>
    <property type="match status" value="1"/>
</dbReference>
<evidence type="ECO:0000313" key="12">
    <source>
        <dbReference type="EMBL" id="OYN76227.1"/>
    </source>
</evidence>
<dbReference type="CDD" id="cd03469">
    <property type="entry name" value="Rieske_RO_Alpha_N"/>
    <property type="match status" value="1"/>
</dbReference>
<dbReference type="EMBL" id="NOZR01000023">
    <property type="protein sequence ID" value="OYN76227.1"/>
    <property type="molecule type" value="Genomic_DNA"/>
</dbReference>
<dbReference type="OrthoDB" id="5243643at2"/>
<dbReference type="GO" id="GO:0008203">
    <property type="term" value="P:cholesterol metabolic process"/>
    <property type="evidence" value="ECO:0007669"/>
    <property type="project" value="InterPro"/>
</dbReference>
<keyword evidence="3" id="KW-0479">Metal-binding</keyword>
<dbReference type="InterPro" id="IPR045605">
    <property type="entry name" value="KshA-like_C"/>
</dbReference>
<comment type="cofactor">
    <cofactor evidence="1">
        <name>Fe cation</name>
        <dbReference type="ChEBI" id="CHEBI:24875"/>
    </cofactor>
</comment>
<accession>A0A255D9X6</accession>
<comment type="caution">
    <text evidence="12">The sequence shown here is derived from an EMBL/GenBank/DDBJ whole genome shotgun (WGS) entry which is preliminary data.</text>
</comment>